<accession>A0ABU0IZ80</accession>
<sequence>MTTWPGVEVWRGGVNTWECDEMGHMNVRFYGVAAMQGLAGLAAELGMPQAFAADAGATLMVREQHIRFMREARAGAALYMTAGVVEMGKDEARLLLLLVHADTGALAASFQIVVAHVTARDARPFPWPARTRERAAALTVAVPKEAQARGLSLDPVRSRASVARADELDLTRIGLGAFAPQDCDVFGRAGAEQFIGKVSDGVGTLVHGFRATVVEHAPPTSGEIGGAVVEYRLLYLDWPRAGARFDIRSGLVGANDKVMRMVHWMLDPQSGRPWGVSEVVAVTFDLQTRKVIPITEAAHAVLMGQAKVGLAL</sequence>
<evidence type="ECO:0000313" key="1">
    <source>
        <dbReference type="EMBL" id="MDQ0466277.1"/>
    </source>
</evidence>
<proteinExistence type="predicted"/>
<dbReference type="Gene3D" id="3.10.129.10">
    <property type="entry name" value="Hotdog Thioesterase"/>
    <property type="match status" value="2"/>
</dbReference>
<evidence type="ECO:0000313" key="2">
    <source>
        <dbReference type="Proteomes" id="UP001228905"/>
    </source>
</evidence>
<dbReference type="CDD" id="cd00586">
    <property type="entry name" value="4HBT"/>
    <property type="match status" value="1"/>
</dbReference>
<dbReference type="PANTHER" id="PTHR31793:SF2">
    <property type="entry name" value="BLR1345 PROTEIN"/>
    <property type="match status" value="1"/>
</dbReference>
<dbReference type="InterPro" id="IPR050563">
    <property type="entry name" value="4-hydroxybenzoyl-CoA_TE"/>
</dbReference>
<dbReference type="EMBL" id="JAUSVS010000010">
    <property type="protein sequence ID" value="MDQ0466277.1"/>
    <property type="molecule type" value="Genomic_DNA"/>
</dbReference>
<dbReference type="GO" id="GO:0016787">
    <property type="term" value="F:hydrolase activity"/>
    <property type="evidence" value="ECO:0007669"/>
    <property type="project" value="UniProtKB-KW"/>
</dbReference>
<reference evidence="1 2" key="1">
    <citation type="submission" date="2023-07" db="EMBL/GenBank/DDBJ databases">
        <title>Genomic Encyclopedia of Type Strains, Phase IV (KMG-IV): sequencing the most valuable type-strain genomes for metagenomic binning, comparative biology and taxonomic classification.</title>
        <authorList>
            <person name="Goeker M."/>
        </authorList>
    </citation>
    <scope>NUCLEOTIDE SEQUENCE [LARGE SCALE GENOMIC DNA]</scope>
    <source>
        <strain evidence="1 2">DSM 18695</strain>
    </source>
</reference>
<comment type="caution">
    <text evidence="1">The sequence shown here is derived from an EMBL/GenBank/DDBJ whole genome shotgun (WGS) entry which is preliminary data.</text>
</comment>
<dbReference type="InterPro" id="IPR029069">
    <property type="entry name" value="HotDog_dom_sf"/>
</dbReference>
<dbReference type="SUPFAM" id="SSF54637">
    <property type="entry name" value="Thioesterase/thiol ester dehydrase-isomerase"/>
    <property type="match status" value="2"/>
</dbReference>
<dbReference type="PANTHER" id="PTHR31793">
    <property type="entry name" value="4-HYDROXYBENZOYL-COA THIOESTERASE FAMILY MEMBER"/>
    <property type="match status" value="1"/>
</dbReference>
<keyword evidence="1" id="KW-0378">Hydrolase</keyword>
<organism evidence="1 2">
    <name type="scientific">Caulobacter ginsengisoli</name>
    <dbReference type="NCBI Taxonomy" id="400775"/>
    <lineage>
        <taxon>Bacteria</taxon>
        <taxon>Pseudomonadati</taxon>
        <taxon>Pseudomonadota</taxon>
        <taxon>Alphaproteobacteria</taxon>
        <taxon>Caulobacterales</taxon>
        <taxon>Caulobacteraceae</taxon>
        <taxon>Caulobacter</taxon>
    </lineage>
</organism>
<dbReference type="Pfam" id="PF13279">
    <property type="entry name" value="4HBT_2"/>
    <property type="match status" value="2"/>
</dbReference>
<gene>
    <name evidence="1" type="ORF">QO010_004070</name>
</gene>
<protein>
    <submittedName>
        <fullName evidence="1">Acyl-CoA thioester hydrolase</fullName>
        <ecNumber evidence="1">3.1.2.-</ecNumber>
    </submittedName>
</protein>
<keyword evidence="2" id="KW-1185">Reference proteome</keyword>
<dbReference type="EC" id="3.1.2.-" evidence="1"/>
<dbReference type="Proteomes" id="UP001228905">
    <property type="component" value="Unassembled WGS sequence"/>
</dbReference>
<name>A0ABU0IZ80_9CAUL</name>
<dbReference type="RefSeq" id="WP_307352257.1">
    <property type="nucleotide sequence ID" value="NZ_JAUSVS010000010.1"/>
</dbReference>